<dbReference type="EMBL" id="JALAYX010000001">
    <property type="protein sequence ID" value="MCJ8237430.1"/>
    <property type="molecule type" value="Genomic_DNA"/>
</dbReference>
<dbReference type="CDD" id="cd05269">
    <property type="entry name" value="TMR_SDR_a"/>
    <property type="match status" value="1"/>
</dbReference>
<dbReference type="RefSeq" id="WP_245134839.1">
    <property type="nucleotide sequence ID" value="NZ_CP128477.1"/>
</dbReference>
<keyword evidence="2" id="KW-0614">Plasmid</keyword>
<organism evidence="2 3">
    <name type="scientific">Peteryoungia algae</name>
    <dbReference type="NCBI Taxonomy" id="2919917"/>
    <lineage>
        <taxon>Bacteria</taxon>
        <taxon>Pseudomonadati</taxon>
        <taxon>Pseudomonadota</taxon>
        <taxon>Alphaproteobacteria</taxon>
        <taxon>Hyphomicrobiales</taxon>
        <taxon>Rhizobiaceae</taxon>
        <taxon>Peteryoungia</taxon>
    </lineage>
</organism>
<name>A0ABT0CW82_9HYPH</name>
<evidence type="ECO:0000313" key="3">
    <source>
        <dbReference type="Proteomes" id="UP001522662"/>
    </source>
</evidence>
<proteinExistence type="predicted"/>
<dbReference type="PANTHER" id="PTHR43162:SF1">
    <property type="entry name" value="PRESTALK A DIFFERENTIATION PROTEIN A"/>
    <property type="match status" value="1"/>
</dbReference>
<dbReference type="Proteomes" id="UP001522662">
    <property type="component" value="Unassembled WGS sequence"/>
</dbReference>
<comment type="caution">
    <text evidence="2">The sequence shown here is derived from an EMBL/GenBank/DDBJ whole genome shotgun (WGS) entry which is preliminary data.</text>
</comment>
<gene>
    <name evidence="2" type="ORF">MKJ03_03765</name>
</gene>
<dbReference type="InterPro" id="IPR051604">
    <property type="entry name" value="Ergot_Alk_Oxidoreductase"/>
</dbReference>
<feature type="domain" description="NmrA-like" evidence="1">
    <location>
        <begin position="1"/>
        <end position="242"/>
    </location>
</feature>
<dbReference type="SUPFAM" id="SSF51735">
    <property type="entry name" value="NAD(P)-binding Rossmann-fold domains"/>
    <property type="match status" value="1"/>
</dbReference>
<reference evidence="2 3" key="1">
    <citation type="submission" date="2022-03" db="EMBL/GenBank/DDBJ databases">
        <title>Rhizobium SSM4.3 sp. nov., isolated from Sediment (Gouqi Island).</title>
        <authorList>
            <person name="Chen G."/>
        </authorList>
    </citation>
    <scope>NUCLEOTIDE SEQUENCE [LARGE SCALE GENOMIC DNA]</scope>
    <source>
        <strain evidence="2 3">SSM4.3</strain>
        <plasmid evidence="2">unnamed</plasmid>
    </source>
</reference>
<keyword evidence="3" id="KW-1185">Reference proteome</keyword>
<dbReference type="Pfam" id="PF05368">
    <property type="entry name" value="NmrA"/>
    <property type="match status" value="1"/>
</dbReference>
<dbReference type="PANTHER" id="PTHR43162">
    <property type="match status" value="1"/>
</dbReference>
<dbReference type="InterPro" id="IPR036291">
    <property type="entry name" value="NAD(P)-bd_dom_sf"/>
</dbReference>
<dbReference type="Gene3D" id="3.40.50.720">
    <property type="entry name" value="NAD(P)-binding Rossmann-like Domain"/>
    <property type="match status" value="1"/>
</dbReference>
<dbReference type="Gene3D" id="3.90.25.10">
    <property type="entry name" value="UDP-galactose 4-epimerase, domain 1"/>
    <property type="match status" value="1"/>
</dbReference>
<evidence type="ECO:0000259" key="1">
    <source>
        <dbReference type="Pfam" id="PF05368"/>
    </source>
</evidence>
<dbReference type="InterPro" id="IPR008030">
    <property type="entry name" value="NmrA-like"/>
</dbReference>
<protein>
    <submittedName>
        <fullName evidence="2">SDR family oxidoreductase</fullName>
    </submittedName>
</protein>
<accession>A0ABT0CW82</accession>
<sequence>MSKKILVLGATGNVGNHLVKTLIAKGETVKAASRSGKAVNGAEGVAFDLADPSSFAHAFDGIDRAYIMLPGGSVAVKDLLLPVVEAAIARKVKIVFQSVLGVDADDSIPYRQIEILIEKSGVPYVILRPNWFSDNFHTFWKAGIGHGQIALPAVNGKSSFIDARDIADSAAAALTSSQFDGRAFNLTGPEALGYADAATILSGAIGRPVTYSAISDDAFIGILTGAGVPADYAGFLASIFHPVREGWTASVTQDVETLTGKAARSLATYASDYAAALKA</sequence>
<evidence type="ECO:0000313" key="2">
    <source>
        <dbReference type="EMBL" id="MCJ8237430.1"/>
    </source>
</evidence>
<geneLocation type="plasmid" evidence="2">
    <name>unnamed</name>
</geneLocation>